<dbReference type="SUPFAM" id="SSF53756">
    <property type="entry name" value="UDP-Glycosyltransferase/glycogen phosphorylase"/>
    <property type="match status" value="1"/>
</dbReference>
<dbReference type="InterPro" id="IPR001296">
    <property type="entry name" value="Glyco_trans_1"/>
</dbReference>
<dbReference type="GO" id="GO:0016757">
    <property type="term" value="F:glycosyltransferase activity"/>
    <property type="evidence" value="ECO:0007669"/>
    <property type="project" value="InterPro"/>
</dbReference>
<name>A0A7J5ASV9_9FLAO</name>
<keyword evidence="2" id="KW-0808">Transferase</keyword>
<evidence type="ECO:0000313" key="2">
    <source>
        <dbReference type="EMBL" id="KAB1160722.1"/>
    </source>
</evidence>
<dbReference type="Proteomes" id="UP000467305">
    <property type="component" value="Unassembled WGS sequence"/>
</dbReference>
<dbReference type="CDD" id="cd03801">
    <property type="entry name" value="GT4_PimA-like"/>
    <property type="match status" value="1"/>
</dbReference>
<evidence type="ECO:0000313" key="3">
    <source>
        <dbReference type="Proteomes" id="UP000467305"/>
    </source>
</evidence>
<dbReference type="EMBL" id="WAAU01000003">
    <property type="protein sequence ID" value="KAB1160722.1"/>
    <property type="molecule type" value="Genomic_DNA"/>
</dbReference>
<proteinExistence type="predicted"/>
<dbReference type="Pfam" id="PF00534">
    <property type="entry name" value="Glycos_transf_1"/>
    <property type="match status" value="1"/>
</dbReference>
<sequence>MNSDLIVVHTHFHKRRTGITRSIENVMPYLKKMSETYLYGYGIEGNKINTKELKKILFSEKTTVVHCHRNNEVLKMLWYRFLGAKFKLVLTRHAETDPSGLTRFLLKKSDSVVTLTTSMHGKLGIKNTKVPHGVDTDSFVPNEEKKLKDVSQKNIILCAGRVRKAKGQKVLLEAIAQELKTHKDWAVVIVGKVDKPEFLEELKEVVANVEGQVYFVNETKEIITYYQASKIAVVPSFTEGFSLVCAEAMSCANTTIATKNVGVHSELIEHGKSGYLFESGNIEELRVVLKGLIKNELAYVGEQARKEIEKNWSAKKEANGLLAVYNQLYR</sequence>
<dbReference type="RefSeq" id="WP_150898351.1">
    <property type="nucleotide sequence ID" value="NZ_WAAU01000003.1"/>
</dbReference>
<dbReference type="PANTHER" id="PTHR12526">
    <property type="entry name" value="GLYCOSYLTRANSFERASE"/>
    <property type="match status" value="1"/>
</dbReference>
<accession>A0A7J5ASV9</accession>
<gene>
    <name evidence="2" type="ORF">F7018_02265</name>
</gene>
<dbReference type="PANTHER" id="PTHR12526:SF638">
    <property type="entry name" value="SPORE COAT PROTEIN SA"/>
    <property type="match status" value="1"/>
</dbReference>
<evidence type="ECO:0000259" key="1">
    <source>
        <dbReference type="Pfam" id="PF00534"/>
    </source>
</evidence>
<comment type="caution">
    <text evidence="2">The sequence shown here is derived from an EMBL/GenBank/DDBJ whole genome shotgun (WGS) entry which is preliminary data.</text>
</comment>
<dbReference type="OrthoDB" id="7560678at2"/>
<organism evidence="2 3">
    <name type="scientific">Tenacibaculum aiptasiae</name>
    <dbReference type="NCBI Taxonomy" id="426481"/>
    <lineage>
        <taxon>Bacteria</taxon>
        <taxon>Pseudomonadati</taxon>
        <taxon>Bacteroidota</taxon>
        <taxon>Flavobacteriia</taxon>
        <taxon>Flavobacteriales</taxon>
        <taxon>Flavobacteriaceae</taxon>
        <taxon>Tenacibaculum</taxon>
    </lineage>
</organism>
<dbReference type="Gene3D" id="3.40.50.2000">
    <property type="entry name" value="Glycogen Phosphorylase B"/>
    <property type="match status" value="2"/>
</dbReference>
<reference evidence="2 3" key="1">
    <citation type="submission" date="2019-09" db="EMBL/GenBank/DDBJ databases">
        <authorList>
            <person name="Cao W.R."/>
        </authorList>
    </citation>
    <scope>NUCLEOTIDE SEQUENCE [LARGE SCALE GENOMIC DNA]</scope>
    <source>
        <strain evidence="3">a4</strain>
    </source>
</reference>
<feature type="domain" description="Glycosyl transferase family 1" evidence="1">
    <location>
        <begin position="142"/>
        <end position="306"/>
    </location>
</feature>
<dbReference type="AlphaFoldDB" id="A0A7J5ASV9"/>
<keyword evidence="3" id="KW-1185">Reference proteome</keyword>
<protein>
    <submittedName>
        <fullName evidence="2">Glycosyltransferase family 4 protein</fullName>
    </submittedName>
</protein>